<feature type="compositionally biased region" description="Basic and acidic residues" evidence="2">
    <location>
        <begin position="468"/>
        <end position="479"/>
    </location>
</feature>
<feature type="region of interest" description="Disordered" evidence="2">
    <location>
        <begin position="578"/>
        <end position="599"/>
    </location>
</feature>
<feature type="region of interest" description="Disordered" evidence="2">
    <location>
        <begin position="365"/>
        <end position="398"/>
    </location>
</feature>
<name>A0A8J5NQM8_FUSOX</name>
<organism evidence="3 4">
    <name type="scientific">Fusarium oxysporum f. sp. rapae</name>
    <dbReference type="NCBI Taxonomy" id="485398"/>
    <lineage>
        <taxon>Eukaryota</taxon>
        <taxon>Fungi</taxon>
        <taxon>Dikarya</taxon>
        <taxon>Ascomycota</taxon>
        <taxon>Pezizomycotina</taxon>
        <taxon>Sordariomycetes</taxon>
        <taxon>Hypocreomycetidae</taxon>
        <taxon>Hypocreales</taxon>
        <taxon>Nectriaceae</taxon>
        <taxon>Fusarium</taxon>
        <taxon>Fusarium oxysporum species complex</taxon>
    </lineage>
</organism>
<feature type="compositionally biased region" description="Polar residues" evidence="2">
    <location>
        <begin position="507"/>
        <end position="518"/>
    </location>
</feature>
<feature type="region of interest" description="Disordered" evidence="2">
    <location>
        <begin position="701"/>
        <end position="723"/>
    </location>
</feature>
<feature type="coiled-coil region" evidence="1">
    <location>
        <begin position="619"/>
        <end position="674"/>
    </location>
</feature>
<feature type="compositionally biased region" description="Polar residues" evidence="2">
    <location>
        <begin position="711"/>
        <end position="723"/>
    </location>
</feature>
<reference evidence="3" key="1">
    <citation type="submission" date="2021-04" db="EMBL/GenBank/DDBJ databases">
        <title>First draft genome resource for Brassicaceae pathogens Fusarium oxysporum f. sp. raphani and Fusarium oxysporum f. sp. rapae.</title>
        <authorList>
            <person name="Asai S."/>
        </authorList>
    </citation>
    <scope>NUCLEOTIDE SEQUENCE</scope>
    <source>
        <strain evidence="3">Tf1208</strain>
    </source>
</reference>
<keyword evidence="1" id="KW-0175">Coiled coil</keyword>
<evidence type="ECO:0000256" key="1">
    <source>
        <dbReference type="SAM" id="Coils"/>
    </source>
</evidence>
<feature type="compositionally biased region" description="Basic and acidic residues" evidence="2">
    <location>
        <begin position="701"/>
        <end position="710"/>
    </location>
</feature>
<gene>
    <name evidence="3" type="ORF">Forpe1208_v009813</name>
</gene>
<feature type="region of interest" description="Disordered" evidence="2">
    <location>
        <begin position="507"/>
        <end position="530"/>
    </location>
</feature>
<evidence type="ECO:0000256" key="2">
    <source>
        <dbReference type="SAM" id="MobiDB-lite"/>
    </source>
</evidence>
<comment type="caution">
    <text evidence="3">The sequence shown here is derived from an EMBL/GenBank/DDBJ whole genome shotgun (WGS) entry which is preliminary data.</text>
</comment>
<feature type="compositionally biased region" description="Basic residues" evidence="2">
    <location>
        <begin position="1"/>
        <end position="10"/>
    </location>
</feature>
<sequence length="723" mass="81582">MSARQTRKRPASGSFQDQLTKRGRPSKADRDSQVPHDAPSRATARTMLRDHPPLKVDLLDDRRFYRELIETPIDDWSADDEAAVVADWNQSEAKSLSRDFSQRNALLATWKISLRLYKETPVTLLSLFTSLRYQPVSTNGMGNEVIYSESFCSELSKLMAHPCWEQKTTLLTLGLRWTVICRLDDRRIWELNRTYHCPALKALSQNIEECGDAQMMLSYHEMHKAAREAVFELRTAPSVLSDLLCNIGQAVSGEVSARPPVDSQYQIHNGFDVLPVTLWDLQVLSKAVNSTTFKTEWNYSVEEALLAWKAESKGSDIPAKEKLPLLYELAHLDLLRHYVVLGRKYPPTSASEGSRQDFVAPERQIPGATGAQRVVREGDTPGYESSFSHRTPKQNEQDCNDMATVLDGGVDVDSDGSVATPLNPDLSRPHGPIRPEITSTPMEDRPFRRERRYKALVDGEETEDEQEDLQRNQHHELDSSQRIVPDRQGTTLSLGFGDRTSQFELESAYTQPNAPTQRSPRRSPHPAPIVPHASEAAFSQLTVPGEGSPRSHAEEVKSSLKRIENQNTRILNLLQPQTQETHQPVAHLPDQRRGKTDNTGTAGMVQVIESVGVNDYGLVRNLRSQIAQLLEENKGLSDTVKEKDQAIEEKDALIRELSDKVKDKAVKNESQKDEVIKELSDKVKFQKFEISDLHRDMATKDTALETERNRANNLETQLSELGW</sequence>
<evidence type="ECO:0000313" key="3">
    <source>
        <dbReference type="EMBL" id="KAG7411016.1"/>
    </source>
</evidence>
<accession>A0A8J5NQM8</accession>
<dbReference type="EMBL" id="JAELUQ010000007">
    <property type="protein sequence ID" value="KAG7411016.1"/>
    <property type="molecule type" value="Genomic_DNA"/>
</dbReference>
<protein>
    <submittedName>
        <fullName evidence="3">Uncharacterized protein</fullName>
    </submittedName>
</protein>
<feature type="region of interest" description="Disordered" evidence="2">
    <location>
        <begin position="1"/>
        <end position="49"/>
    </location>
</feature>
<evidence type="ECO:0000313" key="4">
    <source>
        <dbReference type="Proteomes" id="UP000694050"/>
    </source>
</evidence>
<feature type="compositionally biased region" description="Basic and acidic residues" evidence="2">
    <location>
        <begin position="442"/>
        <end position="457"/>
    </location>
</feature>
<feature type="region of interest" description="Disordered" evidence="2">
    <location>
        <begin position="420"/>
        <end position="495"/>
    </location>
</feature>
<dbReference type="AlphaFoldDB" id="A0A8J5NQM8"/>
<feature type="compositionally biased region" description="Acidic residues" evidence="2">
    <location>
        <begin position="458"/>
        <end position="467"/>
    </location>
</feature>
<proteinExistence type="predicted"/>
<dbReference type="Proteomes" id="UP000694050">
    <property type="component" value="Unassembled WGS sequence"/>
</dbReference>